<dbReference type="GO" id="GO:0005829">
    <property type="term" value="C:cytosol"/>
    <property type="evidence" value="ECO:0007669"/>
    <property type="project" value="TreeGrafter"/>
</dbReference>
<evidence type="ECO:0000256" key="1">
    <source>
        <dbReference type="ARBA" id="ARBA00013172"/>
    </source>
</evidence>
<dbReference type="PANTHER" id="PTHR12215:SF10">
    <property type="entry name" value="L-AMINOADIPATE-SEMIALDEHYDE DEHYDROGENASE-PHOSPHOPANTETHEINYL TRANSFERASE"/>
    <property type="match status" value="1"/>
</dbReference>
<dbReference type="InterPro" id="IPR050559">
    <property type="entry name" value="P-Pant_transferase_sf"/>
</dbReference>
<accession>A0A0S4IXV7</accession>
<dbReference type="GO" id="GO:0008897">
    <property type="term" value="F:holo-[acyl-carrier-protein] synthase activity"/>
    <property type="evidence" value="ECO:0007669"/>
    <property type="project" value="UniProtKB-EC"/>
</dbReference>
<dbReference type="InterPro" id="IPR008278">
    <property type="entry name" value="4-PPantetheinyl_Trfase_dom"/>
</dbReference>
<proteinExistence type="predicted"/>
<dbReference type="GO" id="GO:0000287">
    <property type="term" value="F:magnesium ion binding"/>
    <property type="evidence" value="ECO:0007669"/>
    <property type="project" value="InterPro"/>
</dbReference>
<dbReference type="Proteomes" id="UP000051952">
    <property type="component" value="Unassembled WGS sequence"/>
</dbReference>
<evidence type="ECO:0000313" key="4">
    <source>
        <dbReference type="EMBL" id="CUG06892.1"/>
    </source>
</evidence>
<dbReference type="Pfam" id="PF01648">
    <property type="entry name" value="ACPS"/>
    <property type="match status" value="1"/>
</dbReference>
<keyword evidence="2 4" id="KW-0808">Transferase</keyword>
<keyword evidence="5" id="KW-1185">Reference proteome</keyword>
<gene>
    <name evidence="4" type="ORF">BSAL_73490</name>
</gene>
<dbReference type="EMBL" id="CYKH01000618">
    <property type="protein sequence ID" value="CUG06892.1"/>
    <property type="molecule type" value="Genomic_DNA"/>
</dbReference>
<dbReference type="InterPro" id="IPR037143">
    <property type="entry name" value="4-PPantetheinyl_Trfase_dom_sf"/>
</dbReference>
<sequence>MSHEVFITIVNVSSISLTQERFREYLSGVWDTEAKNRILRYHKGCASAADFHPHLHDDTKCFLIGRLLLQLNALANITRSGPSSQWYGDLADLPEVGPFAVDELQQCKQAFMKTDEGKPHFENKFGWTANVSHAGSLVGCSSTRHLLNGLDIMPIELVPVPRHISVSDSSRLFWRSVLIRDDLQEFFGYFDSYFTENEWAWIRAGMVEQDDFESLRRFFRNWTLKESYIKAIGIGLGLELCRAEFRIPDAITSCDVESTGNAVFDLTLSDVQFYLDGILQPQWKFVCFDLPHANAVAALALGPLDEAVSPLFPHLDTKSHQLTLHHHIMLRFSSEEKIISIALDIQH</sequence>
<evidence type="ECO:0000313" key="5">
    <source>
        <dbReference type="Proteomes" id="UP000051952"/>
    </source>
</evidence>
<protein>
    <recommendedName>
        <fullName evidence="1">holo-[acyl-carrier-protein] synthase</fullName>
        <ecNumber evidence="1">2.7.8.7</ecNumber>
    </recommendedName>
</protein>
<name>A0A0S4IXV7_BODSA</name>
<dbReference type="SUPFAM" id="SSF56214">
    <property type="entry name" value="4'-phosphopantetheinyl transferase"/>
    <property type="match status" value="1"/>
</dbReference>
<dbReference type="AlphaFoldDB" id="A0A0S4IXV7"/>
<dbReference type="GO" id="GO:0019878">
    <property type="term" value="P:lysine biosynthetic process via aminoadipic acid"/>
    <property type="evidence" value="ECO:0007669"/>
    <property type="project" value="TreeGrafter"/>
</dbReference>
<dbReference type="EC" id="2.7.8.7" evidence="1"/>
<dbReference type="PANTHER" id="PTHR12215">
    <property type="entry name" value="PHOSPHOPANTETHEINE TRANSFERASE"/>
    <property type="match status" value="1"/>
</dbReference>
<dbReference type="VEuPathDB" id="TriTrypDB:BSAL_73490"/>
<reference evidence="5" key="1">
    <citation type="submission" date="2015-09" db="EMBL/GenBank/DDBJ databases">
        <authorList>
            <consortium name="Pathogen Informatics"/>
        </authorList>
    </citation>
    <scope>NUCLEOTIDE SEQUENCE [LARGE SCALE GENOMIC DNA]</scope>
    <source>
        <strain evidence="5">Lake Konstanz</strain>
    </source>
</reference>
<evidence type="ECO:0000259" key="3">
    <source>
        <dbReference type="Pfam" id="PF01648"/>
    </source>
</evidence>
<dbReference type="OrthoDB" id="26719at2759"/>
<organism evidence="4 5">
    <name type="scientific">Bodo saltans</name>
    <name type="common">Flagellated protozoan</name>
    <dbReference type="NCBI Taxonomy" id="75058"/>
    <lineage>
        <taxon>Eukaryota</taxon>
        <taxon>Discoba</taxon>
        <taxon>Euglenozoa</taxon>
        <taxon>Kinetoplastea</taxon>
        <taxon>Metakinetoplastina</taxon>
        <taxon>Eubodonida</taxon>
        <taxon>Bodonidae</taxon>
        <taxon>Bodo</taxon>
    </lineage>
</organism>
<feature type="domain" description="4'-phosphopantetheinyl transferase" evidence="3">
    <location>
        <begin position="184"/>
        <end position="249"/>
    </location>
</feature>
<dbReference type="Gene3D" id="3.90.470.20">
    <property type="entry name" value="4'-phosphopantetheinyl transferase domain"/>
    <property type="match status" value="2"/>
</dbReference>
<evidence type="ECO:0000256" key="2">
    <source>
        <dbReference type="ARBA" id="ARBA00022679"/>
    </source>
</evidence>